<sequence length="113" mass="12778">MDKIADNFFLNPFSFLEIDEIADDEVEEGNFGLSKRRFSEVGGTSTDATSFHGILLIFLLRSSSFSVFPFCINSKHIFGLNRRILLTEYSSKIEPPLSISSILFDVELSVNEF</sequence>
<comment type="caution">
    <text evidence="1">The sequence shown here is derived from an EMBL/GenBank/DDBJ whole genome shotgun (WGS) entry which is preliminary data.</text>
</comment>
<accession>A0A8S9ZW39</accession>
<proteinExistence type="predicted"/>
<evidence type="ECO:0000313" key="1">
    <source>
        <dbReference type="EMBL" id="KAF7637826.1"/>
    </source>
</evidence>
<organism evidence="1 2">
    <name type="scientific">Meloidogyne graminicola</name>
    <dbReference type="NCBI Taxonomy" id="189291"/>
    <lineage>
        <taxon>Eukaryota</taxon>
        <taxon>Metazoa</taxon>
        <taxon>Ecdysozoa</taxon>
        <taxon>Nematoda</taxon>
        <taxon>Chromadorea</taxon>
        <taxon>Rhabditida</taxon>
        <taxon>Tylenchina</taxon>
        <taxon>Tylenchomorpha</taxon>
        <taxon>Tylenchoidea</taxon>
        <taxon>Meloidogynidae</taxon>
        <taxon>Meloidogyninae</taxon>
        <taxon>Meloidogyne</taxon>
    </lineage>
</organism>
<dbReference type="AlphaFoldDB" id="A0A8S9ZW39"/>
<keyword evidence="2" id="KW-1185">Reference proteome</keyword>
<gene>
    <name evidence="1" type="ORF">Mgra_00002800</name>
</gene>
<dbReference type="Proteomes" id="UP000605970">
    <property type="component" value="Unassembled WGS sequence"/>
</dbReference>
<reference evidence="1" key="1">
    <citation type="journal article" date="2020" name="Ecol. Evol.">
        <title>Genome structure and content of the rice root-knot nematode (Meloidogyne graminicola).</title>
        <authorList>
            <person name="Phan N.T."/>
            <person name="Danchin E.G.J."/>
            <person name="Klopp C."/>
            <person name="Perfus-Barbeoch L."/>
            <person name="Kozlowski D.K."/>
            <person name="Koutsovoulos G.D."/>
            <person name="Lopez-Roques C."/>
            <person name="Bouchez O."/>
            <person name="Zahm M."/>
            <person name="Besnard G."/>
            <person name="Bellafiore S."/>
        </authorList>
    </citation>
    <scope>NUCLEOTIDE SEQUENCE</scope>
    <source>
        <strain evidence="1">VN-18</strain>
    </source>
</reference>
<dbReference type="EMBL" id="JABEBT010000017">
    <property type="protein sequence ID" value="KAF7637826.1"/>
    <property type="molecule type" value="Genomic_DNA"/>
</dbReference>
<evidence type="ECO:0000313" key="2">
    <source>
        <dbReference type="Proteomes" id="UP000605970"/>
    </source>
</evidence>
<protein>
    <submittedName>
        <fullName evidence="1">Uncharacterized protein</fullName>
    </submittedName>
</protein>
<name>A0A8S9ZW39_9BILA</name>